<evidence type="ECO:0000313" key="4">
    <source>
        <dbReference type="Proteomes" id="UP001457282"/>
    </source>
</evidence>
<organism evidence="3 4">
    <name type="scientific">Rubus argutus</name>
    <name type="common">Southern blackberry</name>
    <dbReference type="NCBI Taxonomy" id="59490"/>
    <lineage>
        <taxon>Eukaryota</taxon>
        <taxon>Viridiplantae</taxon>
        <taxon>Streptophyta</taxon>
        <taxon>Embryophyta</taxon>
        <taxon>Tracheophyta</taxon>
        <taxon>Spermatophyta</taxon>
        <taxon>Magnoliopsida</taxon>
        <taxon>eudicotyledons</taxon>
        <taxon>Gunneridae</taxon>
        <taxon>Pentapetalae</taxon>
        <taxon>rosids</taxon>
        <taxon>fabids</taxon>
        <taxon>Rosales</taxon>
        <taxon>Rosaceae</taxon>
        <taxon>Rosoideae</taxon>
        <taxon>Rosoideae incertae sedis</taxon>
        <taxon>Rubus</taxon>
    </lineage>
</organism>
<dbReference type="InterPro" id="IPR013087">
    <property type="entry name" value="Znf_C2H2_type"/>
</dbReference>
<gene>
    <name evidence="3" type="ORF">M0R45_016897</name>
</gene>
<reference evidence="3 4" key="1">
    <citation type="journal article" date="2023" name="G3 (Bethesda)">
        <title>A chromosome-length genome assembly and annotation of blackberry (Rubus argutus, cv. 'Hillquist').</title>
        <authorList>
            <person name="Bruna T."/>
            <person name="Aryal R."/>
            <person name="Dudchenko O."/>
            <person name="Sargent D.J."/>
            <person name="Mead D."/>
            <person name="Buti M."/>
            <person name="Cavallini A."/>
            <person name="Hytonen T."/>
            <person name="Andres J."/>
            <person name="Pham M."/>
            <person name="Weisz D."/>
            <person name="Mascagni F."/>
            <person name="Usai G."/>
            <person name="Natali L."/>
            <person name="Bassil N."/>
            <person name="Fernandez G.E."/>
            <person name="Lomsadze A."/>
            <person name="Armour M."/>
            <person name="Olukolu B."/>
            <person name="Poorten T."/>
            <person name="Britton C."/>
            <person name="Davik J."/>
            <person name="Ashrafi H."/>
            <person name="Aiden E.L."/>
            <person name="Borodovsky M."/>
            <person name="Worthington M."/>
        </authorList>
    </citation>
    <scope>NUCLEOTIDE SEQUENCE [LARGE SCALE GENOMIC DNA]</scope>
    <source>
        <strain evidence="3">PI 553951</strain>
    </source>
</reference>
<feature type="compositionally biased region" description="Polar residues" evidence="1">
    <location>
        <begin position="1"/>
        <end position="16"/>
    </location>
</feature>
<feature type="domain" description="C2H2-type" evidence="2">
    <location>
        <begin position="45"/>
        <end position="64"/>
    </location>
</feature>
<comment type="caution">
    <text evidence="3">The sequence shown here is derived from an EMBL/GenBank/DDBJ whole genome shotgun (WGS) entry which is preliminary data.</text>
</comment>
<dbReference type="Proteomes" id="UP001457282">
    <property type="component" value="Unassembled WGS sequence"/>
</dbReference>
<evidence type="ECO:0000259" key="2">
    <source>
        <dbReference type="Pfam" id="PF13912"/>
    </source>
</evidence>
<dbReference type="EMBL" id="JBEDUW010000003">
    <property type="protein sequence ID" value="KAK9940227.1"/>
    <property type="molecule type" value="Genomic_DNA"/>
</dbReference>
<protein>
    <recommendedName>
        <fullName evidence="2">C2H2-type domain-containing protein</fullName>
    </recommendedName>
</protein>
<dbReference type="AlphaFoldDB" id="A0AAW1XTT6"/>
<evidence type="ECO:0000313" key="3">
    <source>
        <dbReference type="EMBL" id="KAK9940227.1"/>
    </source>
</evidence>
<feature type="region of interest" description="Disordered" evidence="1">
    <location>
        <begin position="1"/>
        <end position="23"/>
    </location>
</feature>
<keyword evidence="4" id="KW-1185">Reference proteome</keyword>
<name>A0AAW1XTT6_RUBAR</name>
<proteinExistence type="predicted"/>
<dbReference type="Pfam" id="PF13912">
    <property type="entry name" value="zf-C2H2_6"/>
    <property type="match status" value="1"/>
</dbReference>
<sequence>MGTRSWNSSRNKSDGTSAKMGESGFSTKYAAKRKYNPVEHNIKLFVCNICNKKFATFQALGGHRSVRNSKGLPVKEAPTAPEVRASADNEDDETEAALHEEAS</sequence>
<feature type="region of interest" description="Disordered" evidence="1">
    <location>
        <begin position="65"/>
        <end position="103"/>
    </location>
</feature>
<accession>A0AAW1XTT6</accession>
<evidence type="ECO:0000256" key="1">
    <source>
        <dbReference type="SAM" id="MobiDB-lite"/>
    </source>
</evidence>